<organism evidence="2 3">
    <name type="scientific">Brevibacterium pityocampae</name>
    <dbReference type="NCBI Taxonomy" id="506594"/>
    <lineage>
        <taxon>Bacteria</taxon>
        <taxon>Bacillati</taxon>
        <taxon>Actinomycetota</taxon>
        <taxon>Actinomycetes</taxon>
        <taxon>Micrococcales</taxon>
        <taxon>Brevibacteriaceae</taxon>
        <taxon>Brevibacterium</taxon>
    </lineage>
</organism>
<name>A0ABP8JHT3_9MICO</name>
<accession>A0ABP8JHT3</accession>
<evidence type="ECO:0000259" key="1">
    <source>
        <dbReference type="Pfam" id="PF17775"/>
    </source>
</evidence>
<dbReference type="EMBL" id="BAABGL010000012">
    <property type="protein sequence ID" value="GAA4391094.1"/>
    <property type="molecule type" value="Genomic_DNA"/>
</dbReference>
<dbReference type="Proteomes" id="UP001500642">
    <property type="component" value="Unassembled WGS sequence"/>
</dbReference>
<feature type="domain" description="YchJ-like middle NTF2-like" evidence="1">
    <location>
        <begin position="34"/>
        <end position="127"/>
    </location>
</feature>
<evidence type="ECO:0000313" key="3">
    <source>
        <dbReference type="Proteomes" id="UP001500642"/>
    </source>
</evidence>
<keyword evidence="3" id="KW-1185">Reference proteome</keyword>
<reference evidence="3" key="1">
    <citation type="journal article" date="2019" name="Int. J. Syst. Evol. Microbiol.">
        <title>The Global Catalogue of Microorganisms (GCM) 10K type strain sequencing project: providing services to taxonomists for standard genome sequencing and annotation.</title>
        <authorList>
            <consortium name="The Broad Institute Genomics Platform"/>
            <consortium name="The Broad Institute Genome Sequencing Center for Infectious Disease"/>
            <person name="Wu L."/>
            <person name="Ma J."/>
        </authorList>
    </citation>
    <scope>NUCLEOTIDE SEQUENCE [LARGE SCALE GENOMIC DNA]</scope>
    <source>
        <strain evidence="3">JCM 17808</strain>
    </source>
</reference>
<protein>
    <submittedName>
        <fullName evidence="2">YchJ family protein</fullName>
    </submittedName>
</protein>
<proteinExistence type="predicted"/>
<dbReference type="InterPro" id="IPR048469">
    <property type="entry name" value="YchJ-like_M"/>
</dbReference>
<gene>
    <name evidence="2" type="ORF">GCM10023167_18140</name>
</gene>
<dbReference type="Pfam" id="PF17775">
    <property type="entry name" value="YchJ_M-like"/>
    <property type="match status" value="1"/>
</dbReference>
<evidence type="ECO:0000313" key="2">
    <source>
        <dbReference type="EMBL" id="GAA4391094.1"/>
    </source>
</evidence>
<sequence>MSAVIPCPCGGVPAGSSLIECCGPALAGEVWPETAEALMRSRYTAFALRDDDHLFRTWHPRTRPVDSTADRTTQWLGLEIEDVTGGGPEDEEGTVTFTARFRDLMAQGRMHEKSRFVRRAGRWMYLDPIE</sequence>
<dbReference type="RefSeq" id="WP_217494840.1">
    <property type="nucleotide sequence ID" value="NZ_BAABGL010000012.1"/>
</dbReference>
<comment type="caution">
    <text evidence="2">The sequence shown here is derived from an EMBL/GenBank/DDBJ whole genome shotgun (WGS) entry which is preliminary data.</text>
</comment>